<reference evidence="1 2" key="1">
    <citation type="journal article" date="2017" name="Mol. Ecol.">
        <title>Comparative and population genomic landscape of Phellinus noxius: A hypervariable fungus causing root rot in trees.</title>
        <authorList>
            <person name="Chung C.L."/>
            <person name="Lee T.J."/>
            <person name="Akiba M."/>
            <person name="Lee H.H."/>
            <person name="Kuo T.H."/>
            <person name="Liu D."/>
            <person name="Ke H.M."/>
            <person name="Yokoi T."/>
            <person name="Roa M.B."/>
            <person name="Lu M.J."/>
            <person name="Chang Y.Y."/>
            <person name="Ann P.J."/>
            <person name="Tsai J.N."/>
            <person name="Chen C.Y."/>
            <person name="Tzean S.S."/>
            <person name="Ota Y."/>
            <person name="Hattori T."/>
            <person name="Sahashi N."/>
            <person name="Liou R.F."/>
            <person name="Kikuchi T."/>
            <person name="Tsai I.J."/>
        </authorList>
    </citation>
    <scope>NUCLEOTIDE SEQUENCE [LARGE SCALE GENOMIC DNA]</scope>
    <source>
        <strain evidence="1 2">FFPRI411160</strain>
    </source>
</reference>
<accession>A0A286UNN0</accession>
<organism evidence="1 2">
    <name type="scientific">Pyrrhoderma noxium</name>
    <dbReference type="NCBI Taxonomy" id="2282107"/>
    <lineage>
        <taxon>Eukaryota</taxon>
        <taxon>Fungi</taxon>
        <taxon>Dikarya</taxon>
        <taxon>Basidiomycota</taxon>
        <taxon>Agaricomycotina</taxon>
        <taxon>Agaricomycetes</taxon>
        <taxon>Hymenochaetales</taxon>
        <taxon>Hymenochaetaceae</taxon>
        <taxon>Pyrrhoderma</taxon>
    </lineage>
</organism>
<dbReference type="EMBL" id="NBII01000003">
    <property type="protein sequence ID" value="PAV21198.1"/>
    <property type="molecule type" value="Genomic_DNA"/>
</dbReference>
<sequence>MFPRIDPANYTNNNYFFPAYPANHAHLIVRVITGETEPDSEPNTRSSPTALLSEQPCLSSFSIAASSLLYYSPE</sequence>
<dbReference type="AlphaFoldDB" id="A0A286UNN0"/>
<proteinExistence type="predicted"/>
<gene>
    <name evidence="1" type="ORF">PNOK_0382500</name>
</gene>
<name>A0A286UNN0_9AGAM</name>
<dbReference type="Proteomes" id="UP000217199">
    <property type="component" value="Unassembled WGS sequence"/>
</dbReference>
<protein>
    <submittedName>
        <fullName evidence="1">Uncharacterized protein</fullName>
    </submittedName>
</protein>
<keyword evidence="2" id="KW-1185">Reference proteome</keyword>
<dbReference type="InParanoid" id="A0A286UNN0"/>
<comment type="caution">
    <text evidence="1">The sequence shown here is derived from an EMBL/GenBank/DDBJ whole genome shotgun (WGS) entry which is preliminary data.</text>
</comment>
<evidence type="ECO:0000313" key="1">
    <source>
        <dbReference type="EMBL" id="PAV21198.1"/>
    </source>
</evidence>
<evidence type="ECO:0000313" key="2">
    <source>
        <dbReference type="Proteomes" id="UP000217199"/>
    </source>
</evidence>